<keyword evidence="1" id="KW-0862">Zinc</keyword>
<accession>A0A0N4WDY3</accession>
<keyword evidence="1" id="KW-0479">Metal-binding</keyword>
<feature type="domain" description="CCHC-type" evidence="3">
    <location>
        <begin position="262"/>
        <end position="277"/>
    </location>
</feature>
<keyword evidence="5" id="KW-1185">Reference proteome</keyword>
<dbReference type="OMA" id="RTCDITV"/>
<sequence length="542" mass="62391">MEQEQQTREEEAYGSYTEAAWESITSAETTIAKMKEEEVEISNTLESFQRATSRRIQLNGANDTQAVLSRESRQVGEARQTAAHFEVIEENYLIVNDLLKKKYGSNSLIVGELLAQLKEIRADGSSTRQQANLLERITALLMQLSTKGQNINHRLISNMVLRKFNGDIQAKALEKRENLEDINQWTWSTLRQHLSVIIDSKERIERSQEAMRRNTQLVKDRTSLNRSAAACIYCKRSNHRSIDCRTVPLQERAAFLTRKQMCHNCGKPNHKAEDCRSPGCFKCGRKHHSSLCSYNQQTQSRSTPTQESVSQPTNPSLPRSQAQSSGTQRQSRLRTQGTARQVSQNVITSEREKRDSSPEEDSQILLGCDHLWEMMEGKECKLPSGMHVIDTKFGHMVSGRQTTQKPEGDCNVQQLHEEVDTWDNYWRMESSGIDEYTGPEKVERQNDEEKVMKRFKETIVKKDDGYYVRLPWKDKHPRLPDNKSIAMARLKSLFKQYNQQPQLLQKFQKTSAMKLRRTMAKNAQIHPKVIIPPTVGNKKKNH</sequence>
<reference evidence="6" key="1">
    <citation type="submission" date="2017-02" db="UniProtKB">
        <authorList>
            <consortium name="WormBaseParasite"/>
        </authorList>
    </citation>
    <scope>IDENTIFICATION</scope>
</reference>
<dbReference type="OrthoDB" id="5859546at2759"/>
<protein>
    <submittedName>
        <fullName evidence="6">CCHC-type domain-containing protein</fullName>
    </submittedName>
</protein>
<name>A0A0N4WDY3_HAEPC</name>
<evidence type="ECO:0000313" key="6">
    <source>
        <dbReference type="WBParaSite" id="HPLM_0000882101-mRNA-1"/>
    </source>
</evidence>
<feature type="region of interest" description="Disordered" evidence="2">
    <location>
        <begin position="294"/>
        <end position="362"/>
    </location>
</feature>
<dbReference type="PANTHER" id="PTHR47331:SF1">
    <property type="entry name" value="GAG-LIKE PROTEIN"/>
    <property type="match status" value="1"/>
</dbReference>
<dbReference type="PANTHER" id="PTHR47331">
    <property type="entry name" value="PHD-TYPE DOMAIN-CONTAINING PROTEIN"/>
    <property type="match status" value="1"/>
</dbReference>
<dbReference type="EMBL" id="UZAF01016936">
    <property type="protein sequence ID" value="VDO35875.1"/>
    <property type="molecule type" value="Genomic_DNA"/>
</dbReference>
<proteinExistence type="predicted"/>
<keyword evidence="1" id="KW-0863">Zinc-finger</keyword>
<feature type="compositionally biased region" description="Polar residues" evidence="2">
    <location>
        <begin position="294"/>
        <end position="348"/>
    </location>
</feature>
<gene>
    <name evidence="4" type="ORF">HPLM_LOCUS8813</name>
</gene>
<dbReference type="InterPro" id="IPR001878">
    <property type="entry name" value="Znf_CCHC"/>
</dbReference>
<evidence type="ECO:0000313" key="5">
    <source>
        <dbReference type="Proteomes" id="UP000268014"/>
    </source>
</evidence>
<evidence type="ECO:0000313" key="4">
    <source>
        <dbReference type="EMBL" id="VDO35875.1"/>
    </source>
</evidence>
<reference evidence="4 5" key="2">
    <citation type="submission" date="2018-11" db="EMBL/GenBank/DDBJ databases">
        <authorList>
            <consortium name="Pathogen Informatics"/>
        </authorList>
    </citation>
    <scope>NUCLEOTIDE SEQUENCE [LARGE SCALE GENOMIC DNA]</scope>
    <source>
        <strain evidence="4 5">MHpl1</strain>
    </source>
</reference>
<dbReference type="Proteomes" id="UP000268014">
    <property type="component" value="Unassembled WGS sequence"/>
</dbReference>
<evidence type="ECO:0000256" key="1">
    <source>
        <dbReference type="PROSITE-ProRule" id="PRU00047"/>
    </source>
</evidence>
<dbReference type="GO" id="GO:0003676">
    <property type="term" value="F:nucleic acid binding"/>
    <property type="evidence" value="ECO:0007669"/>
    <property type="project" value="InterPro"/>
</dbReference>
<organism evidence="6">
    <name type="scientific">Haemonchus placei</name>
    <name type="common">Barber's pole worm</name>
    <dbReference type="NCBI Taxonomy" id="6290"/>
    <lineage>
        <taxon>Eukaryota</taxon>
        <taxon>Metazoa</taxon>
        <taxon>Ecdysozoa</taxon>
        <taxon>Nematoda</taxon>
        <taxon>Chromadorea</taxon>
        <taxon>Rhabditida</taxon>
        <taxon>Rhabditina</taxon>
        <taxon>Rhabditomorpha</taxon>
        <taxon>Strongyloidea</taxon>
        <taxon>Trichostrongylidae</taxon>
        <taxon>Haemonchus</taxon>
    </lineage>
</organism>
<dbReference type="InterPro" id="IPR005312">
    <property type="entry name" value="DUF1759"/>
</dbReference>
<dbReference type="PROSITE" id="PS50158">
    <property type="entry name" value="ZF_CCHC"/>
    <property type="match status" value="1"/>
</dbReference>
<dbReference type="Pfam" id="PF03564">
    <property type="entry name" value="DUF1759"/>
    <property type="match status" value="1"/>
</dbReference>
<dbReference type="GO" id="GO:0008270">
    <property type="term" value="F:zinc ion binding"/>
    <property type="evidence" value="ECO:0007669"/>
    <property type="project" value="UniProtKB-KW"/>
</dbReference>
<dbReference type="Gene3D" id="4.10.60.10">
    <property type="entry name" value="Zinc finger, CCHC-type"/>
    <property type="match status" value="1"/>
</dbReference>
<evidence type="ECO:0000256" key="2">
    <source>
        <dbReference type="SAM" id="MobiDB-lite"/>
    </source>
</evidence>
<dbReference type="WBParaSite" id="HPLM_0000882101-mRNA-1">
    <property type="protein sequence ID" value="HPLM_0000882101-mRNA-1"/>
    <property type="gene ID" value="HPLM_0000882101"/>
</dbReference>
<evidence type="ECO:0000259" key="3">
    <source>
        <dbReference type="PROSITE" id="PS50158"/>
    </source>
</evidence>
<dbReference type="AlphaFoldDB" id="A0A0N4WDY3"/>
<dbReference type="SMART" id="SM00343">
    <property type="entry name" value="ZnF_C2HC"/>
    <property type="match status" value="2"/>
</dbReference>